<proteinExistence type="predicted"/>
<organism evidence="7 8">
    <name type="scientific">Mizuhopecten yessoensis</name>
    <name type="common">Japanese scallop</name>
    <name type="synonym">Patinopecten yessoensis</name>
    <dbReference type="NCBI Taxonomy" id="6573"/>
    <lineage>
        <taxon>Eukaryota</taxon>
        <taxon>Metazoa</taxon>
        <taxon>Spiralia</taxon>
        <taxon>Lophotrochozoa</taxon>
        <taxon>Mollusca</taxon>
        <taxon>Bivalvia</taxon>
        <taxon>Autobranchia</taxon>
        <taxon>Pteriomorphia</taxon>
        <taxon>Pectinida</taxon>
        <taxon>Pectinoidea</taxon>
        <taxon>Pectinidae</taxon>
        <taxon>Mizuhopecten</taxon>
    </lineage>
</organism>
<sequence>MMFWVAIFCVVSLTVDCSVGNLNEDTVFDVRDIKRILTEHQQQIDTINKANAILVLRMNVMEEENRLMKSKLANVKCNVPEEELNLQTQPNDGPVKPTITTQSGSDDATMDEYGPDEHGQRKMTKRNAPGDSTLHLKQPHYIRSDIRTISGNQVGFYVTLRGLRGVSLGSHQTIPFDNVVTNVGNGYSKMNGIFSAPVDGIYSFTAIVRSYMNSEAHLIITKNGERIGNVYKGDQDRTATCTAVLVLNAGDHVYVQNTNASVTDLFGFDYSSFSGFLI</sequence>
<keyword evidence="2" id="KW-0964">Secreted</keyword>
<feature type="domain" description="C1q" evidence="6">
    <location>
        <begin position="149"/>
        <end position="278"/>
    </location>
</feature>
<comment type="subcellular location">
    <subcellularLocation>
        <location evidence="1">Secreted</location>
    </subcellularLocation>
</comment>
<dbReference type="SMART" id="SM00110">
    <property type="entry name" value="C1Q"/>
    <property type="match status" value="1"/>
</dbReference>
<dbReference type="PANTHER" id="PTHR22923:SF116">
    <property type="entry name" value="C1Q DOMAIN-CONTAINING PROTEIN"/>
    <property type="match status" value="1"/>
</dbReference>
<dbReference type="PANTHER" id="PTHR22923">
    <property type="entry name" value="CEREBELLIN-RELATED"/>
    <property type="match status" value="1"/>
</dbReference>
<dbReference type="SUPFAM" id="SSF49842">
    <property type="entry name" value="TNF-like"/>
    <property type="match status" value="1"/>
</dbReference>
<feature type="chain" id="PRO_5012916690" evidence="5">
    <location>
        <begin position="18"/>
        <end position="278"/>
    </location>
</feature>
<dbReference type="Pfam" id="PF00386">
    <property type="entry name" value="C1q"/>
    <property type="match status" value="1"/>
</dbReference>
<accession>A0A210R6C7</accession>
<dbReference type="Gene3D" id="2.60.120.40">
    <property type="match status" value="1"/>
</dbReference>
<protein>
    <submittedName>
        <fullName evidence="7">Cerebellin-3</fullName>
    </submittedName>
</protein>
<dbReference type="PRINTS" id="PR00007">
    <property type="entry name" value="COMPLEMNTC1Q"/>
</dbReference>
<evidence type="ECO:0000259" key="6">
    <source>
        <dbReference type="PROSITE" id="PS50871"/>
    </source>
</evidence>
<dbReference type="OrthoDB" id="6146865at2759"/>
<dbReference type="InterPro" id="IPR008983">
    <property type="entry name" value="Tumour_necrosis_fac-like_dom"/>
</dbReference>
<dbReference type="AlphaFoldDB" id="A0A210R6C7"/>
<feature type="region of interest" description="Disordered" evidence="4">
    <location>
        <begin position="85"/>
        <end position="135"/>
    </location>
</feature>
<dbReference type="Proteomes" id="UP000242188">
    <property type="component" value="Unassembled WGS sequence"/>
</dbReference>
<evidence type="ECO:0000256" key="5">
    <source>
        <dbReference type="SAM" id="SignalP"/>
    </source>
</evidence>
<dbReference type="InterPro" id="IPR050822">
    <property type="entry name" value="Cerebellin_Synaptic_Org"/>
</dbReference>
<keyword evidence="3 5" id="KW-0732">Signal</keyword>
<evidence type="ECO:0000256" key="2">
    <source>
        <dbReference type="ARBA" id="ARBA00022525"/>
    </source>
</evidence>
<dbReference type="GO" id="GO:0005576">
    <property type="term" value="C:extracellular region"/>
    <property type="evidence" value="ECO:0007669"/>
    <property type="project" value="UniProtKB-SubCell"/>
</dbReference>
<comment type="caution">
    <text evidence="7">The sequence shown here is derived from an EMBL/GenBank/DDBJ whole genome shotgun (WGS) entry which is preliminary data.</text>
</comment>
<gene>
    <name evidence="7" type="ORF">KP79_PYT13762</name>
</gene>
<dbReference type="InterPro" id="IPR001073">
    <property type="entry name" value="C1q_dom"/>
</dbReference>
<evidence type="ECO:0000256" key="1">
    <source>
        <dbReference type="ARBA" id="ARBA00004613"/>
    </source>
</evidence>
<dbReference type="STRING" id="6573.A0A210R6C7"/>
<dbReference type="PROSITE" id="PS50871">
    <property type="entry name" value="C1Q"/>
    <property type="match status" value="1"/>
</dbReference>
<dbReference type="EMBL" id="NEDP02000186">
    <property type="protein sequence ID" value="OWF56505.1"/>
    <property type="molecule type" value="Genomic_DNA"/>
</dbReference>
<evidence type="ECO:0000256" key="4">
    <source>
        <dbReference type="SAM" id="MobiDB-lite"/>
    </source>
</evidence>
<evidence type="ECO:0000313" key="7">
    <source>
        <dbReference type="EMBL" id="OWF56505.1"/>
    </source>
</evidence>
<reference evidence="7 8" key="1">
    <citation type="journal article" date="2017" name="Nat. Ecol. Evol.">
        <title>Scallop genome provides insights into evolution of bilaterian karyotype and development.</title>
        <authorList>
            <person name="Wang S."/>
            <person name="Zhang J."/>
            <person name="Jiao W."/>
            <person name="Li J."/>
            <person name="Xun X."/>
            <person name="Sun Y."/>
            <person name="Guo X."/>
            <person name="Huan P."/>
            <person name="Dong B."/>
            <person name="Zhang L."/>
            <person name="Hu X."/>
            <person name="Sun X."/>
            <person name="Wang J."/>
            <person name="Zhao C."/>
            <person name="Wang Y."/>
            <person name="Wang D."/>
            <person name="Huang X."/>
            <person name="Wang R."/>
            <person name="Lv J."/>
            <person name="Li Y."/>
            <person name="Zhang Z."/>
            <person name="Liu B."/>
            <person name="Lu W."/>
            <person name="Hui Y."/>
            <person name="Liang J."/>
            <person name="Zhou Z."/>
            <person name="Hou R."/>
            <person name="Li X."/>
            <person name="Liu Y."/>
            <person name="Li H."/>
            <person name="Ning X."/>
            <person name="Lin Y."/>
            <person name="Zhao L."/>
            <person name="Xing Q."/>
            <person name="Dou J."/>
            <person name="Li Y."/>
            <person name="Mao J."/>
            <person name="Guo H."/>
            <person name="Dou H."/>
            <person name="Li T."/>
            <person name="Mu C."/>
            <person name="Jiang W."/>
            <person name="Fu Q."/>
            <person name="Fu X."/>
            <person name="Miao Y."/>
            <person name="Liu J."/>
            <person name="Yu Q."/>
            <person name="Li R."/>
            <person name="Liao H."/>
            <person name="Li X."/>
            <person name="Kong Y."/>
            <person name="Jiang Z."/>
            <person name="Chourrout D."/>
            <person name="Li R."/>
            <person name="Bao Z."/>
        </authorList>
    </citation>
    <scope>NUCLEOTIDE SEQUENCE [LARGE SCALE GENOMIC DNA]</scope>
    <source>
        <strain evidence="7 8">PY_sf001</strain>
    </source>
</reference>
<feature type="signal peptide" evidence="5">
    <location>
        <begin position="1"/>
        <end position="17"/>
    </location>
</feature>
<evidence type="ECO:0000313" key="8">
    <source>
        <dbReference type="Proteomes" id="UP000242188"/>
    </source>
</evidence>
<evidence type="ECO:0000256" key="3">
    <source>
        <dbReference type="ARBA" id="ARBA00022729"/>
    </source>
</evidence>
<name>A0A210R6C7_MIZYE</name>
<keyword evidence="8" id="KW-1185">Reference proteome</keyword>